<evidence type="ECO:0000313" key="2">
    <source>
        <dbReference type="Proteomes" id="UP000003174"/>
    </source>
</evidence>
<proteinExistence type="predicted"/>
<organism evidence="1 2">
    <name type="scientific">Anaerobutyricum hallii DSM 3353</name>
    <dbReference type="NCBI Taxonomy" id="411469"/>
    <lineage>
        <taxon>Bacteria</taxon>
        <taxon>Bacillati</taxon>
        <taxon>Bacillota</taxon>
        <taxon>Clostridia</taxon>
        <taxon>Lachnospirales</taxon>
        <taxon>Lachnospiraceae</taxon>
        <taxon>Anaerobutyricum</taxon>
    </lineage>
</organism>
<comment type="caution">
    <text evidence="1">The sequence shown here is derived from an EMBL/GenBank/DDBJ whole genome shotgun (WGS) entry which is preliminary data.</text>
</comment>
<evidence type="ECO:0000313" key="1">
    <source>
        <dbReference type="EMBL" id="EEG37402.1"/>
    </source>
</evidence>
<reference evidence="1 2" key="1">
    <citation type="submission" date="2009-01" db="EMBL/GenBank/DDBJ databases">
        <authorList>
            <person name="Fulton L."/>
            <person name="Clifton S."/>
            <person name="Fulton B."/>
            <person name="Xu J."/>
            <person name="Minx P."/>
            <person name="Pepin K.H."/>
            <person name="Johnson M."/>
            <person name="Bhonagiri V."/>
            <person name="Nash W.E."/>
            <person name="Mardis E.R."/>
            <person name="Wilson R.K."/>
        </authorList>
    </citation>
    <scope>NUCLEOTIDE SEQUENCE [LARGE SCALE GENOMIC DNA]</scope>
    <source>
        <strain evidence="1 2">DSM 3353</strain>
    </source>
</reference>
<dbReference type="AlphaFoldDB" id="C0ETM3"/>
<reference evidence="1 2" key="2">
    <citation type="submission" date="2009-02" db="EMBL/GenBank/DDBJ databases">
        <title>Draft genome sequence of Eubacterium hallii (DSM 3353).</title>
        <authorList>
            <person name="Sudarsanam P."/>
            <person name="Ley R."/>
            <person name="Guruge J."/>
            <person name="Turnbaugh P.J."/>
            <person name="Mahowald M."/>
            <person name="Liep D."/>
            <person name="Gordon J."/>
        </authorList>
    </citation>
    <scope>NUCLEOTIDE SEQUENCE [LARGE SCALE GENOMIC DNA]</scope>
    <source>
        <strain evidence="1 2">DSM 3353</strain>
    </source>
</reference>
<accession>C0ETM3</accession>
<gene>
    <name evidence="1" type="ORF">EUBHAL_00754</name>
</gene>
<dbReference type="EMBL" id="ACEP01000040">
    <property type="protein sequence ID" value="EEG37402.1"/>
    <property type="molecule type" value="Genomic_DNA"/>
</dbReference>
<dbReference type="Proteomes" id="UP000003174">
    <property type="component" value="Unassembled WGS sequence"/>
</dbReference>
<protein>
    <submittedName>
        <fullName evidence="1">Uncharacterized protein</fullName>
    </submittedName>
</protein>
<name>C0ETM3_9FIRM</name>
<sequence>MMPDATPANTDRRKEYADNMYTPFLLPEWGGNEGIISYFSRKIHVNL</sequence>